<sequence>MYQSASSIENNPARFYQAFIHDFVEWAQSLLGEVPEGDIFFILGDGKVICRIILHIFPSSFYVNESALNDPQQDICAIYEQLCNGIQLPKEYQLTGDIISNRNMQKLVFCLDELIRTILRYRSPQDINLPYRLCQRYASSTAALPNPAMMPPPMYTTGPSPYYASAPAVSKPMDTGYPESVCSSIPSLDSNASCESGQERSVLQESVFSRAEQNKQKDNQMQFLDQLEEEERKGKEAAKKEKERLEKKDTGNDGADTTIADLPIHDDQANQQGIATEYIEPVDKHEEKKLKRKKFWSGTGIWG</sequence>
<dbReference type="Proteomes" id="UP000078348">
    <property type="component" value="Unassembled WGS sequence"/>
</dbReference>
<dbReference type="Gene3D" id="1.10.418.10">
    <property type="entry name" value="Calponin-like domain"/>
    <property type="match status" value="1"/>
</dbReference>
<protein>
    <recommendedName>
        <fullName evidence="2">Calponin-homology (CH) domain-containing protein</fullName>
    </recommendedName>
</protein>
<gene>
    <name evidence="3" type="ORF">AV274_5590</name>
</gene>
<keyword evidence="4" id="KW-1185">Reference proteome</keyword>
<reference evidence="3 4" key="1">
    <citation type="submission" date="2016-05" db="EMBL/GenBank/DDBJ databases">
        <title>Nuclear genome of Blastocystis sp. subtype 1 NandII.</title>
        <authorList>
            <person name="Gentekaki E."/>
            <person name="Curtis B."/>
            <person name="Stairs C."/>
            <person name="Eme L."/>
            <person name="Herman E."/>
            <person name="Klimes V."/>
            <person name="Arias M.C."/>
            <person name="Elias M."/>
            <person name="Hilliou F."/>
            <person name="Klute M."/>
            <person name="Malik S.-B."/>
            <person name="Pightling A."/>
            <person name="Rachubinski R."/>
            <person name="Salas D."/>
            <person name="Schlacht A."/>
            <person name="Suga H."/>
            <person name="Archibald J."/>
            <person name="Ball S.G."/>
            <person name="Clark G."/>
            <person name="Dacks J."/>
            <person name="Van Der Giezen M."/>
            <person name="Tsaousis A."/>
            <person name="Roger A."/>
        </authorList>
    </citation>
    <scope>NUCLEOTIDE SEQUENCE [LARGE SCALE GENOMIC DNA]</scope>
    <source>
        <strain evidence="4">ATCC 50177 / NandII</strain>
    </source>
</reference>
<evidence type="ECO:0000256" key="1">
    <source>
        <dbReference type="SAM" id="MobiDB-lite"/>
    </source>
</evidence>
<dbReference type="CDD" id="cd00014">
    <property type="entry name" value="CH_SF"/>
    <property type="match status" value="1"/>
</dbReference>
<dbReference type="EMBL" id="LXWW01000520">
    <property type="protein sequence ID" value="OAO12720.1"/>
    <property type="molecule type" value="Genomic_DNA"/>
</dbReference>
<accession>A0A196S6N5</accession>
<dbReference type="SUPFAM" id="SSF47576">
    <property type="entry name" value="Calponin-homology domain, CH-domain"/>
    <property type="match status" value="1"/>
</dbReference>
<evidence type="ECO:0000259" key="2">
    <source>
        <dbReference type="PROSITE" id="PS50021"/>
    </source>
</evidence>
<organism evidence="3 4">
    <name type="scientific">Blastocystis sp. subtype 1 (strain ATCC 50177 / NandII)</name>
    <dbReference type="NCBI Taxonomy" id="478820"/>
    <lineage>
        <taxon>Eukaryota</taxon>
        <taxon>Sar</taxon>
        <taxon>Stramenopiles</taxon>
        <taxon>Bigyra</taxon>
        <taxon>Opalozoa</taxon>
        <taxon>Opalinata</taxon>
        <taxon>Blastocystidae</taxon>
        <taxon>Blastocystis</taxon>
    </lineage>
</organism>
<dbReference type="InterPro" id="IPR036872">
    <property type="entry name" value="CH_dom_sf"/>
</dbReference>
<name>A0A196S6N5_BLAHN</name>
<evidence type="ECO:0000313" key="3">
    <source>
        <dbReference type="EMBL" id="OAO12720.1"/>
    </source>
</evidence>
<dbReference type="AlphaFoldDB" id="A0A196S6N5"/>
<feature type="compositionally biased region" description="Basic and acidic residues" evidence="1">
    <location>
        <begin position="230"/>
        <end position="251"/>
    </location>
</feature>
<feature type="domain" description="Calponin-homology (CH)" evidence="2">
    <location>
        <begin position="17"/>
        <end position="119"/>
    </location>
</feature>
<evidence type="ECO:0000313" key="4">
    <source>
        <dbReference type="Proteomes" id="UP000078348"/>
    </source>
</evidence>
<comment type="caution">
    <text evidence="3">The sequence shown here is derived from an EMBL/GenBank/DDBJ whole genome shotgun (WGS) entry which is preliminary data.</text>
</comment>
<dbReference type="InterPro" id="IPR001715">
    <property type="entry name" value="CH_dom"/>
</dbReference>
<feature type="region of interest" description="Disordered" evidence="1">
    <location>
        <begin position="229"/>
        <end position="267"/>
    </location>
</feature>
<dbReference type="PROSITE" id="PS50021">
    <property type="entry name" value="CH"/>
    <property type="match status" value="1"/>
</dbReference>
<proteinExistence type="predicted"/>